<comment type="caution">
    <text evidence="1">The sequence shown here is derived from an EMBL/GenBank/DDBJ whole genome shotgun (WGS) entry which is preliminary data.</text>
</comment>
<evidence type="ECO:0000313" key="1">
    <source>
        <dbReference type="EMBL" id="KAI6088501.1"/>
    </source>
</evidence>
<dbReference type="EMBL" id="MU394301">
    <property type="protein sequence ID" value="KAI6088501.1"/>
    <property type="molecule type" value="Genomic_DNA"/>
</dbReference>
<name>A0ACC0D6Y4_9PEZI</name>
<dbReference type="Proteomes" id="UP001497680">
    <property type="component" value="Unassembled WGS sequence"/>
</dbReference>
<gene>
    <name evidence="1" type="ORF">F4821DRAFT_233915</name>
</gene>
<keyword evidence="2" id="KW-1185">Reference proteome</keyword>
<sequence>MSRNRDIRGFFGKPAAAGSNPSSFQSKPAPSLQPAPDLQSPIASPKTPPKPTPKPRDRTDEIKGSDDEDDDSDASLESISAFIQRKKGPASFQRDHNLTSTPQAKRVASTNLKSPLTIQPKHKFSLKYLIEQTKQSDRAEESARRADELINQSDSDDDSSDDGDHLTEVQNDPALLQKTARDLLSSSEEDAKGDKLMRAMNRTKRDGSRRVHYFFDLEKPIVKPPRSQFPRKTAKGCWQCLADSRTRDQTIILGLPHAIISKGRTLPDELFLWVLDEVCVEKNAQLRMQYCNLVTLCRDSITRLVTGVQLYSMLERLGGPKYLQGRKSAILRSLPKVEDPYPRKDWTGLVTFLELLEQMAPDLSTPSVVGAIQLLLRMALDPIVNTTVRGEHVAAMDALIAALAKLGTRKWNESCQMISAFLYDSVDEPMHQILPIAHMPKTGVKALDLRRRMAAVIFFRDPEKGCHSVGSALSLEDVTNRLGETDFQIRPSTDFENLRALVMLLDIVIGNGDFIAAQHSATTPTATTTANADREAADRKFDADIDSLTYRLKLIHGKILDSTLLSRKIAKASIDIVSKRLAYTVRTRPPPKTSIFDYGPKEDTSIPKQRAFMKNWAQKKAERNAATLANGN</sequence>
<protein>
    <submittedName>
        <fullName evidence="1">Uncharacterized protein</fullName>
    </submittedName>
</protein>
<reference evidence="1 2" key="1">
    <citation type="journal article" date="2022" name="New Phytol.">
        <title>Ecological generalism drives hyperdiversity of secondary metabolite gene clusters in xylarialean endophytes.</title>
        <authorList>
            <person name="Franco M.E.E."/>
            <person name="Wisecaver J.H."/>
            <person name="Arnold A.E."/>
            <person name="Ju Y.M."/>
            <person name="Slot J.C."/>
            <person name="Ahrendt S."/>
            <person name="Moore L.P."/>
            <person name="Eastman K.E."/>
            <person name="Scott K."/>
            <person name="Konkel Z."/>
            <person name="Mondo S.J."/>
            <person name="Kuo A."/>
            <person name="Hayes R.D."/>
            <person name="Haridas S."/>
            <person name="Andreopoulos B."/>
            <person name="Riley R."/>
            <person name="LaButti K."/>
            <person name="Pangilinan J."/>
            <person name="Lipzen A."/>
            <person name="Amirebrahimi M."/>
            <person name="Yan J."/>
            <person name="Adam C."/>
            <person name="Keymanesh K."/>
            <person name="Ng V."/>
            <person name="Louie K."/>
            <person name="Northen T."/>
            <person name="Drula E."/>
            <person name="Henrissat B."/>
            <person name="Hsieh H.M."/>
            <person name="Youens-Clark K."/>
            <person name="Lutzoni F."/>
            <person name="Miadlikowska J."/>
            <person name="Eastwood D.C."/>
            <person name="Hamelin R.C."/>
            <person name="Grigoriev I.V."/>
            <person name="U'Ren J.M."/>
        </authorList>
    </citation>
    <scope>NUCLEOTIDE SEQUENCE [LARGE SCALE GENOMIC DNA]</scope>
    <source>
        <strain evidence="1 2">ER1909</strain>
    </source>
</reference>
<organism evidence="1 2">
    <name type="scientific">Hypoxylon rubiginosum</name>
    <dbReference type="NCBI Taxonomy" id="110542"/>
    <lineage>
        <taxon>Eukaryota</taxon>
        <taxon>Fungi</taxon>
        <taxon>Dikarya</taxon>
        <taxon>Ascomycota</taxon>
        <taxon>Pezizomycotina</taxon>
        <taxon>Sordariomycetes</taxon>
        <taxon>Xylariomycetidae</taxon>
        <taxon>Xylariales</taxon>
        <taxon>Hypoxylaceae</taxon>
        <taxon>Hypoxylon</taxon>
    </lineage>
</organism>
<accession>A0ACC0D6Y4</accession>
<proteinExistence type="predicted"/>
<evidence type="ECO:0000313" key="2">
    <source>
        <dbReference type="Proteomes" id="UP001497680"/>
    </source>
</evidence>